<dbReference type="InterPro" id="IPR052904">
    <property type="entry name" value="Acyl-CoA_dehydrogenase-like"/>
</dbReference>
<dbReference type="Gene3D" id="2.40.110.20">
    <property type="match status" value="1"/>
</dbReference>
<feature type="domain" description="Acyl-CoA dehydrogenase 11-like C-terminal" evidence="8">
    <location>
        <begin position="491"/>
        <end position="577"/>
    </location>
</feature>
<feature type="domain" description="Acyl-CoA oxidase/dehydrogenase middle" evidence="6">
    <location>
        <begin position="207"/>
        <end position="310"/>
    </location>
</feature>
<evidence type="ECO:0000259" key="7">
    <source>
        <dbReference type="Pfam" id="PF18158"/>
    </source>
</evidence>
<dbReference type="Gene3D" id="6.10.250.600">
    <property type="match status" value="1"/>
</dbReference>
<dbReference type="GO" id="GO:0003995">
    <property type="term" value="F:acyl-CoA dehydrogenase activity"/>
    <property type="evidence" value="ECO:0007669"/>
    <property type="project" value="TreeGrafter"/>
</dbReference>
<organism evidence="9">
    <name type="scientific">Cyprideis torosa</name>
    <dbReference type="NCBI Taxonomy" id="163714"/>
    <lineage>
        <taxon>Eukaryota</taxon>
        <taxon>Metazoa</taxon>
        <taxon>Ecdysozoa</taxon>
        <taxon>Arthropoda</taxon>
        <taxon>Crustacea</taxon>
        <taxon>Oligostraca</taxon>
        <taxon>Ostracoda</taxon>
        <taxon>Podocopa</taxon>
        <taxon>Podocopida</taxon>
        <taxon>Cytherocopina</taxon>
        <taxon>Cytheroidea</taxon>
        <taxon>Cytherideidae</taxon>
        <taxon>Cyprideis</taxon>
    </lineage>
</organism>
<dbReference type="OrthoDB" id="10251155at2759"/>
<evidence type="ECO:0000259" key="8">
    <source>
        <dbReference type="Pfam" id="PF22217"/>
    </source>
</evidence>
<dbReference type="Gene3D" id="1.20.140.10">
    <property type="entry name" value="Butyryl-CoA Dehydrogenase, subunit A, domain 3"/>
    <property type="match status" value="1"/>
</dbReference>
<dbReference type="PANTHER" id="PTHR42707">
    <property type="entry name" value="ACYL-COA DEHYDROGENASE"/>
    <property type="match status" value="1"/>
</dbReference>
<dbReference type="SUPFAM" id="SSF56645">
    <property type="entry name" value="Acyl-CoA dehydrogenase NM domain-like"/>
    <property type="match status" value="1"/>
</dbReference>
<dbReference type="AlphaFoldDB" id="A0A7R8W594"/>
<evidence type="ECO:0000256" key="1">
    <source>
        <dbReference type="ARBA" id="ARBA00009347"/>
    </source>
</evidence>
<feature type="domain" description="Adaptive response protein AidB N-terminal" evidence="7">
    <location>
        <begin position="49"/>
        <end position="182"/>
    </location>
</feature>
<evidence type="ECO:0000259" key="5">
    <source>
        <dbReference type="Pfam" id="PF00441"/>
    </source>
</evidence>
<keyword evidence="3 4" id="KW-0274">FAD</keyword>
<evidence type="ECO:0000259" key="6">
    <source>
        <dbReference type="Pfam" id="PF02770"/>
    </source>
</evidence>
<feature type="domain" description="Acyl-CoA dehydrogenase/oxidase C-terminal" evidence="5">
    <location>
        <begin position="321"/>
        <end position="478"/>
    </location>
</feature>
<dbReference type="Pfam" id="PF00441">
    <property type="entry name" value="Acyl-CoA_dh_1"/>
    <property type="match status" value="1"/>
</dbReference>
<comment type="similarity">
    <text evidence="1 4">Belongs to the acyl-CoA dehydrogenase family.</text>
</comment>
<dbReference type="InterPro" id="IPR009075">
    <property type="entry name" value="AcylCo_DH/oxidase_C"/>
</dbReference>
<dbReference type="PANTHER" id="PTHR42707:SF2">
    <property type="entry name" value="ACD11 DEHYDROGENASE"/>
    <property type="match status" value="1"/>
</dbReference>
<dbReference type="EMBL" id="OB660410">
    <property type="protein sequence ID" value="CAD7224629.1"/>
    <property type="molecule type" value="Genomic_DNA"/>
</dbReference>
<dbReference type="Pfam" id="PF02770">
    <property type="entry name" value="Acyl-CoA_dh_M"/>
    <property type="match status" value="1"/>
</dbReference>
<dbReference type="Pfam" id="PF18158">
    <property type="entry name" value="AidB_N"/>
    <property type="match status" value="1"/>
</dbReference>
<gene>
    <name evidence="9" type="ORF">CTOB1V02_LOCUS2586</name>
</gene>
<accession>A0A7R8W594</accession>
<sequence>MRRSLRLSTTNLLHPISRMRSSIAASTDAFRHAKHGPFYQEGPQLENFYVGSAMLRAFLKRHLPEDVFTEVDQSLVKFGRRCSTDIYTWGRECEWHQPSMRHYDSYGKRVDQLITCPGWQQLKRTAAEEGLISLAYERPYGVHSRLVQMAKTFLFHPNSGLVTCPLAMTDGAAKTIEGLGDAASPTLKEAYRRLTSPNPDEAWTSGQWMTERRGGSDVASGTETLAKSDGNGNYKLYGFKWFSSAIDADMSLTLARVVDAKGQVIDGTRGLSMFYLPIRREDGSLNGIQVVQLKNKMGTKQLPTAELLLDGTSAEIVSEEGRGVAFISRVLNITRLHSAMGSTSGTRRLLQLSRDYSLRREAFGQKIVNYPLHVFTLFNIDVTCRGGELFSLHMAQLLGREDMGIATPEEQLLLRLLTPVLKAFICKNNIITTSELLESFGGLGYIEDTPLPGAFRDTQVNSIWEGTTNVLSLDVLRVIYKTQGEAARILLKSLQQTLSGDFSEQLSQCCEEIFAAAEKFEREFTRLIEAPSEMETEARNITFAIGKIFIATLMVDHARWSGSVVDAAVAKAWIANHIGARSGVMAARSGTVTSDLARAAVMEGYDATALCGPMF</sequence>
<keyword evidence="2 4" id="KW-0285">Flavoprotein</keyword>
<dbReference type="SUPFAM" id="SSF47203">
    <property type="entry name" value="Acyl-CoA dehydrogenase C-terminal domain-like"/>
    <property type="match status" value="1"/>
</dbReference>
<dbReference type="Pfam" id="PF22217">
    <property type="entry name" value="ACDH-11_C"/>
    <property type="match status" value="1"/>
</dbReference>
<dbReference type="InterPro" id="IPR009100">
    <property type="entry name" value="AcylCoA_DH/oxidase_NM_dom_sf"/>
</dbReference>
<dbReference type="InterPro" id="IPR036250">
    <property type="entry name" value="AcylCo_DH-like_C"/>
</dbReference>
<evidence type="ECO:0000256" key="2">
    <source>
        <dbReference type="ARBA" id="ARBA00022630"/>
    </source>
</evidence>
<dbReference type="InterPro" id="IPR041504">
    <property type="entry name" value="AidB_N"/>
</dbReference>
<evidence type="ECO:0000256" key="3">
    <source>
        <dbReference type="ARBA" id="ARBA00022827"/>
    </source>
</evidence>
<evidence type="ECO:0000313" key="9">
    <source>
        <dbReference type="EMBL" id="CAD7224629.1"/>
    </source>
</evidence>
<comment type="cofactor">
    <cofactor evidence="4">
        <name>FAD</name>
        <dbReference type="ChEBI" id="CHEBI:57692"/>
    </cofactor>
</comment>
<name>A0A7R8W594_9CRUS</name>
<proteinExistence type="inferred from homology"/>
<evidence type="ECO:0000256" key="4">
    <source>
        <dbReference type="RuleBase" id="RU362125"/>
    </source>
</evidence>
<dbReference type="InterPro" id="IPR053998">
    <property type="entry name" value="ACDH-11_C"/>
</dbReference>
<keyword evidence="4" id="KW-0560">Oxidoreductase</keyword>
<protein>
    <submittedName>
        <fullName evidence="9">Uncharacterized protein</fullName>
    </submittedName>
</protein>
<reference evidence="9" key="1">
    <citation type="submission" date="2020-11" db="EMBL/GenBank/DDBJ databases">
        <authorList>
            <person name="Tran Van P."/>
        </authorList>
    </citation>
    <scope>NUCLEOTIDE SEQUENCE</scope>
</reference>
<dbReference type="InterPro" id="IPR006091">
    <property type="entry name" value="Acyl-CoA_Oxase/DH_mid-dom"/>
</dbReference>